<reference evidence="5 6" key="1">
    <citation type="journal article" date="2011" name="Science">
        <title>The ecoresponsive genome of Daphnia pulex.</title>
        <authorList>
            <person name="Colbourne J.K."/>
            <person name="Pfrender M.E."/>
            <person name="Gilbert D."/>
            <person name="Thomas W.K."/>
            <person name="Tucker A."/>
            <person name="Oakley T.H."/>
            <person name="Tokishita S."/>
            <person name="Aerts A."/>
            <person name="Arnold G.J."/>
            <person name="Basu M.K."/>
            <person name="Bauer D.J."/>
            <person name="Caceres C.E."/>
            <person name="Carmel L."/>
            <person name="Casola C."/>
            <person name="Choi J.H."/>
            <person name="Detter J.C."/>
            <person name="Dong Q."/>
            <person name="Dusheyko S."/>
            <person name="Eads B.D."/>
            <person name="Frohlich T."/>
            <person name="Geiler-Samerotte K.A."/>
            <person name="Gerlach D."/>
            <person name="Hatcher P."/>
            <person name="Jogdeo S."/>
            <person name="Krijgsveld J."/>
            <person name="Kriventseva E.V."/>
            <person name="Kultz D."/>
            <person name="Laforsch C."/>
            <person name="Lindquist E."/>
            <person name="Lopez J."/>
            <person name="Manak J.R."/>
            <person name="Muller J."/>
            <person name="Pangilinan J."/>
            <person name="Patwardhan R.P."/>
            <person name="Pitluck S."/>
            <person name="Pritham E.J."/>
            <person name="Rechtsteiner A."/>
            <person name="Rho M."/>
            <person name="Rogozin I.B."/>
            <person name="Sakarya O."/>
            <person name="Salamov A."/>
            <person name="Schaack S."/>
            <person name="Shapiro H."/>
            <person name="Shiga Y."/>
            <person name="Skalitzky C."/>
            <person name="Smith Z."/>
            <person name="Souvorov A."/>
            <person name="Sung W."/>
            <person name="Tang Z."/>
            <person name="Tsuchiya D."/>
            <person name="Tu H."/>
            <person name="Vos H."/>
            <person name="Wang M."/>
            <person name="Wolf Y.I."/>
            <person name="Yamagata H."/>
            <person name="Yamada T."/>
            <person name="Ye Y."/>
            <person name="Shaw J.R."/>
            <person name="Andrews J."/>
            <person name="Crease T.J."/>
            <person name="Tang H."/>
            <person name="Lucas S.M."/>
            <person name="Robertson H.M."/>
            <person name="Bork P."/>
            <person name="Koonin E.V."/>
            <person name="Zdobnov E.M."/>
            <person name="Grigoriev I.V."/>
            <person name="Lynch M."/>
            <person name="Boore J.L."/>
        </authorList>
    </citation>
    <scope>NUCLEOTIDE SEQUENCE [LARGE SCALE GENOMIC DNA]</scope>
</reference>
<feature type="region of interest" description="Disordered" evidence="4">
    <location>
        <begin position="316"/>
        <end position="374"/>
    </location>
</feature>
<dbReference type="KEGG" id="dpx:DAPPUDRAFT_302707"/>
<dbReference type="GO" id="GO:0001164">
    <property type="term" value="F:RNA polymerase I core promoter sequence-specific DNA binding"/>
    <property type="evidence" value="ECO:0000318"/>
    <property type="project" value="GO_Central"/>
</dbReference>
<dbReference type="STRING" id="6669.E9HP99"/>
<protein>
    <submittedName>
        <fullName evidence="5">Uncharacterized protein</fullName>
    </submittedName>
</protein>
<feature type="compositionally biased region" description="Acidic residues" evidence="4">
    <location>
        <begin position="49"/>
        <end position="90"/>
    </location>
</feature>
<proteinExistence type="predicted"/>
<evidence type="ECO:0000313" key="5">
    <source>
        <dbReference type="EMBL" id="EFX66403.1"/>
    </source>
</evidence>
<organism evidence="5 6">
    <name type="scientific">Daphnia pulex</name>
    <name type="common">Water flea</name>
    <dbReference type="NCBI Taxonomy" id="6669"/>
    <lineage>
        <taxon>Eukaryota</taxon>
        <taxon>Metazoa</taxon>
        <taxon>Ecdysozoa</taxon>
        <taxon>Arthropoda</taxon>
        <taxon>Crustacea</taxon>
        <taxon>Branchiopoda</taxon>
        <taxon>Diplostraca</taxon>
        <taxon>Cladocera</taxon>
        <taxon>Anomopoda</taxon>
        <taxon>Daphniidae</taxon>
        <taxon>Daphnia</taxon>
    </lineage>
</organism>
<feature type="compositionally biased region" description="Polar residues" evidence="4">
    <location>
        <begin position="324"/>
        <end position="336"/>
    </location>
</feature>
<name>E9HP99_DAPPU</name>
<dbReference type="InterPro" id="IPR036910">
    <property type="entry name" value="HMG_box_dom_sf"/>
</dbReference>
<comment type="subcellular location">
    <subcellularLocation>
        <location evidence="1">Nucleus</location>
    </subcellularLocation>
</comment>
<dbReference type="HOGENOM" id="CLU_584314_0_0_1"/>
<dbReference type="GO" id="GO:0045943">
    <property type="term" value="P:positive regulation of transcription by RNA polymerase I"/>
    <property type="evidence" value="ECO:0000318"/>
    <property type="project" value="GO_Central"/>
</dbReference>
<dbReference type="InterPro" id="IPR051762">
    <property type="entry name" value="UBF1"/>
</dbReference>
<evidence type="ECO:0000256" key="4">
    <source>
        <dbReference type="SAM" id="MobiDB-lite"/>
    </source>
</evidence>
<dbReference type="PANTHER" id="PTHR46318">
    <property type="entry name" value="UPSTREAM BINDING TRANSCRIPTION FACTOR"/>
    <property type="match status" value="1"/>
</dbReference>
<dbReference type="OrthoDB" id="498543at2759"/>
<dbReference type="PhylomeDB" id="E9HP99"/>
<dbReference type="Proteomes" id="UP000000305">
    <property type="component" value="Unassembled WGS sequence"/>
</dbReference>
<feature type="region of interest" description="Disordered" evidence="4">
    <location>
        <begin position="1"/>
        <end position="96"/>
    </location>
</feature>
<keyword evidence="2" id="KW-0238">DNA-binding</keyword>
<dbReference type="InParanoid" id="E9HP99"/>
<dbReference type="AlphaFoldDB" id="E9HP99"/>
<feature type="compositionally biased region" description="Acidic residues" evidence="4">
    <location>
        <begin position="482"/>
        <end position="500"/>
    </location>
</feature>
<keyword evidence="3" id="KW-0539">Nucleus</keyword>
<feature type="compositionally biased region" description="Polar residues" evidence="4">
    <location>
        <begin position="359"/>
        <end position="369"/>
    </location>
</feature>
<evidence type="ECO:0000256" key="2">
    <source>
        <dbReference type="ARBA" id="ARBA00023125"/>
    </source>
</evidence>
<dbReference type="GO" id="GO:0005634">
    <property type="term" value="C:nucleus"/>
    <property type="evidence" value="ECO:0000318"/>
    <property type="project" value="GO_Central"/>
</dbReference>
<dbReference type="PANTHER" id="PTHR46318:SF3">
    <property type="entry name" value="UPSTREAM BINDING TRANSCRIPTION FACTOR"/>
    <property type="match status" value="1"/>
</dbReference>
<feature type="compositionally biased region" description="Low complexity" evidence="4">
    <location>
        <begin position="342"/>
        <end position="358"/>
    </location>
</feature>
<dbReference type="EMBL" id="GL732704">
    <property type="protein sequence ID" value="EFX66403.1"/>
    <property type="molecule type" value="Genomic_DNA"/>
</dbReference>
<evidence type="ECO:0000313" key="6">
    <source>
        <dbReference type="Proteomes" id="UP000000305"/>
    </source>
</evidence>
<evidence type="ECO:0000256" key="1">
    <source>
        <dbReference type="ARBA" id="ARBA00004123"/>
    </source>
</evidence>
<keyword evidence="6" id="KW-1185">Reference proteome</keyword>
<feature type="compositionally biased region" description="Basic and acidic residues" evidence="4">
    <location>
        <begin position="1"/>
        <end position="12"/>
    </location>
</feature>
<dbReference type="GO" id="GO:0001181">
    <property type="term" value="F:RNA polymerase I general transcription initiation factor activity"/>
    <property type="evidence" value="ECO:0000318"/>
    <property type="project" value="GO_Central"/>
</dbReference>
<feature type="region of interest" description="Disordered" evidence="4">
    <location>
        <begin position="479"/>
        <end position="506"/>
    </location>
</feature>
<evidence type="ECO:0000256" key="3">
    <source>
        <dbReference type="ARBA" id="ARBA00023242"/>
    </source>
</evidence>
<sequence length="506" mass="57567">MGNERKPTRFYDDVASTSSTIARMNEGSRKRKAPSSPIPDDNSHSPLVEADDEDDEGREDEEEEKEDSDDEILDDDLEGNDVEEEDEEENGIASAWPKSDDCELFKRIRKACPKDDAMKYESRVNHLNWESIILQKSVKIGGYMFKYTHLRNYRILAEVLEDAESWNTQKHPDDQPKKPRTSYMLPSMEQKDAVLEKPSGLEVKNEMAPKTLISPTLAASSQLLFKAGNMTEPLKPPTSAAAYYDMTHPSRLGERTPGEIDVVWLRLSVEQRKKCIEEHSKKYEEYVFDMFEFAKSLNPAELRSFQIFMRNRARGLEDGDKNSKCTSASLKSSEGFSDSPLKKPASSADSKSAKSPSKIQPSVNANVKSSTEKEDSTILTSSTLVASQSLFKAEKMTEPIKPPASAAGYYVMTHHSKLSNLTPAEIDALWGTLSEKEMKKCIEEHKKKHEDYVRDFENFIRILNPAELRSYRTILKIRARDQEDEVQESSDEESSDEERNDEERML</sequence>
<dbReference type="GO" id="GO:0006360">
    <property type="term" value="P:transcription by RNA polymerase I"/>
    <property type="evidence" value="ECO:0000318"/>
    <property type="project" value="GO_Central"/>
</dbReference>
<accession>E9HP99</accession>
<gene>
    <name evidence="5" type="ORF">DAPPUDRAFT_302707</name>
</gene>
<dbReference type="SUPFAM" id="SSF47095">
    <property type="entry name" value="HMG-box"/>
    <property type="match status" value="1"/>
</dbReference>